<evidence type="ECO:0000259" key="4">
    <source>
        <dbReference type="SMART" id="SM00646"/>
    </source>
</evidence>
<keyword evidence="6" id="KW-1185">Reference proteome</keyword>
<dbReference type="PANTHER" id="PTHR30404">
    <property type="entry name" value="N-ACETYLMURAMOYL-L-ALANINE AMIDASE"/>
    <property type="match status" value="1"/>
</dbReference>
<feature type="region of interest" description="Disordered" evidence="2">
    <location>
        <begin position="277"/>
        <end position="419"/>
    </location>
</feature>
<organism evidence="5 6">
    <name type="scientific">Nocardia fluminea</name>
    <dbReference type="NCBI Taxonomy" id="134984"/>
    <lineage>
        <taxon>Bacteria</taxon>
        <taxon>Bacillati</taxon>
        <taxon>Actinomycetota</taxon>
        <taxon>Actinomycetes</taxon>
        <taxon>Mycobacteriales</taxon>
        <taxon>Nocardiaceae</taxon>
        <taxon>Nocardia</taxon>
    </lineage>
</organism>
<gene>
    <name evidence="5" type="ORF">ATK86_4689</name>
</gene>
<feature type="compositionally biased region" description="Polar residues" evidence="2">
    <location>
        <begin position="318"/>
        <end position="332"/>
    </location>
</feature>
<protein>
    <submittedName>
        <fullName evidence="5">N-acetylmuramoyl-L-alanine amidase</fullName>
    </submittedName>
</protein>
<feature type="compositionally biased region" description="Low complexity" evidence="2">
    <location>
        <begin position="288"/>
        <end position="317"/>
    </location>
</feature>
<comment type="caution">
    <text evidence="5">The sequence shown here is derived from an EMBL/GenBank/DDBJ whole genome shotgun (WGS) entry which is preliminary data.</text>
</comment>
<feature type="compositionally biased region" description="Low complexity" evidence="2">
    <location>
        <begin position="358"/>
        <end position="402"/>
    </location>
</feature>
<keyword evidence="1" id="KW-0378">Hydrolase</keyword>
<feature type="compositionally biased region" description="Polar residues" evidence="2">
    <location>
        <begin position="75"/>
        <end position="88"/>
    </location>
</feature>
<dbReference type="AlphaFoldDB" id="A0A2N3VF97"/>
<dbReference type="Gene3D" id="3.40.630.40">
    <property type="entry name" value="Zn-dependent exopeptidases"/>
    <property type="match status" value="1"/>
</dbReference>
<keyword evidence="3" id="KW-0732">Signal</keyword>
<name>A0A2N3VF97_9NOCA</name>
<feature type="signal peptide" evidence="3">
    <location>
        <begin position="1"/>
        <end position="32"/>
    </location>
</feature>
<evidence type="ECO:0000313" key="6">
    <source>
        <dbReference type="Proteomes" id="UP000233766"/>
    </source>
</evidence>
<sequence>MQPNIIKAGICSTVSAAVVVSLSGLVPVTAHAAPEPATSEQLAGKTIFLDPGHQGTGHSEDLTRQVDNGRGGTKDCQTAGMTSLNGTPEHTINWDVAQLVRASLEALGAEVVLSRADDTGWGGCVDDRARAANQSGADVAVSIHADSAGPDQHGFHMIVPQLPIPDSIADKAQSGGGRLVSSAVRDAYLAAGFSPANYAGVKAGLQTRADVAGPALTQVPLVFVEMGNGANVDDAARLESREGQLEHAVAITTGVVGFLLNKPIPAYAAAPGRVPVATTAQEPKRAPAAEPTGTPAPTTGAPAPGPAGNQNGAPVPAENSSGAATPTESANGSPVPEPAEPSPSSKKPGGATASTPESGTTTPAPSQPPTSTTATPGAEAPAQAPAPDGAPADSPAPAGGASDQTPPSGDPVPAGAAATAAPIPARAPIAEPVPVAPVRTAAPGAPARPAAPEAPATPKNRGTSPKTEATPNESELDLSTLGGPITKVMTLLMPLAQALGMDESTIPGQLINLVYTLVGMVFGPS</sequence>
<feature type="compositionally biased region" description="Low complexity" evidence="2">
    <location>
        <begin position="439"/>
        <end position="458"/>
    </location>
</feature>
<feature type="domain" description="MurNAc-LAA" evidence="4">
    <location>
        <begin position="129"/>
        <end position="256"/>
    </location>
</feature>
<dbReference type="CDD" id="cd02696">
    <property type="entry name" value="MurNAc-LAA"/>
    <property type="match status" value="1"/>
</dbReference>
<dbReference type="Pfam" id="PF01520">
    <property type="entry name" value="Amidase_3"/>
    <property type="match status" value="1"/>
</dbReference>
<evidence type="ECO:0000256" key="1">
    <source>
        <dbReference type="ARBA" id="ARBA00022801"/>
    </source>
</evidence>
<feature type="region of interest" description="Disordered" evidence="2">
    <location>
        <begin position="439"/>
        <end position="480"/>
    </location>
</feature>
<dbReference type="GO" id="GO:0008745">
    <property type="term" value="F:N-acetylmuramoyl-L-alanine amidase activity"/>
    <property type="evidence" value="ECO:0007669"/>
    <property type="project" value="InterPro"/>
</dbReference>
<evidence type="ECO:0000256" key="3">
    <source>
        <dbReference type="SAM" id="SignalP"/>
    </source>
</evidence>
<dbReference type="RefSeq" id="WP_245914658.1">
    <property type="nucleotide sequence ID" value="NZ_PJMW01000002.1"/>
</dbReference>
<evidence type="ECO:0000256" key="2">
    <source>
        <dbReference type="SAM" id="MobiDB-lite"/>
    </source>
</evidence>
<accession>A0A2N3VF97</accession>
<dbReference type="Proteomes" id="UP000233766">
    <property type="component" value="Unassembled WGS sequence"/>
</dbReference>
<evidence type="ECO:0000313" key="5">
    <source>
        <dbReference type="EMBL" id="PKV80266.1"/>
    </source>
</evidence>
<feature type="region of interest" description="Disordered" evidence="2">
    <location>
        <begin position="52"/>
        <end position="88"/>
    </location>
</feature>
<proteinExistence type="predicted"/>
<dbReference type="SMART" id="SM00646">
    <property type="entry name" value="Ami_3"/>
    <property type="match status" value="1"/>
</dbReference>
<dbReference type="GO" id="GO:0009253">
    <property type="term" value="P:peptidoglycan catabolic process"/>
    <property type="evidence" value="ECO:0007669"/>
    <property type="project" value="InterPro"/>
</dbReference>
<reference evidence="5 6" key="1">
    <citation type="submission" date="2017-12" db="EMBL/GenBank/DDBJ databases">
        <title>Sequencing the genomes of 1000 Actinobacteria strains.</title>
        <authorList>
            <person name="Klenk H.-P."/>
        </authorList>
    </citation>
    <scope>NUCLEOTIDE SEQUENCE [LARGE SCALE GENOMIC DNA]</scope>
    <source>
        <strain evidence="5 6">DSM 44489</strain>
    </source>
</reference>
<feature type="chain" id="PRO_5014672032" evidence="3">
    <location>
        <begin position="33"/>
        <end position="525"/>
    </location>
</feature>
<dbReference type="SUPFAM" id="SSF53187">
    <property type="entry name" value="Zn-dependent exopeptidases"/>
    <property type="match status" value="1"/>
</dbReference>
<dbReference type="PANTHER" id="PTHR30404:SF0">
    <property type="entry name" value="N-ACETYLMURAMOYL-L-ALANINE AMIDASE AMIC"/>
    <property type="match status" value="1"/>
</dbReference>
<feature type="compositionally biased region" description="Polar residues" evidence="2">
    <location>
        <begin position="460"/>
        <end position="473"/>
    </location>
</feature>
<dbReference type="InterPro" id="IPR002508">
    <property type="entry name" value="MurNAc-LAA_cat"/>
</dbReference>
<dbReference type="InterPro" id="IPR050695">
    <property type="entry name" value="N-acetylmuramoyl_amidase_3"/>
</dbReference>
<feature type="compositionally biased region" description="Low complexity" evidence="2">
    <location>
        <begin position="342"/>
        <end position="351"/>
    </location>
</feature>
<dbReference type="EMBL" id="PJMW01000002">
    <property type="protein sequence ID" value="PKV80266.1"/>
    <property type="molecule type" value="Genomic_DNA"/>
</dbReference>
<dbReference type="GO" id="GO:0030288">
    <property type="term" value="C:outer membrane-bounded periplasmic space"/>
    <property type="evidence" value="ECO:0007669"/>
    <property type="project" value="TreeGrafter"/>
</dbReference>